<evidence type="ECO:0000256" key="2">
    <source>
        <dbReference type="ARBA" id="ARBA00022448"/>
    </source>
</evidence>
<dbReference type="InterPro" id="IPR050222">
    <property type="entry name" value="MATE_MdtK"/>
</dbReference>
<evidence type="ECO:0000256" key="3">
    <source>
        <dbReference type="ARBA" id="ARBA00022449"/>
    </source>
</evidence>
<gene>
    <name evidence="11" type="ORF">EVB02_01015</name>
</gene>
<name>A0A520LP85_9GAMM</name>
<dbReference type="PANTHER" id="PTHR43298">
    <property type="entry name" value="MULTIDRUG RESISTANCE PROTEIN NORM-RELATED"/>
    <property type="match status" value="1"/>
</dbReference>
<evidence type="ECO:0000256" key="8">
    <source>
        <dbReference type="ARBA" id="ARBA00023136"/>
    </source>
</evidence>
<feature type="transmembrane region" description="Helical" evidence="10">
    <location>
        <begin position="290"/>
        <end position="308"/>
    </location>
</feature>
<evidence type="ECO:0000313" key="11">
    <source>
        <dbReference type="EMBL" id="RZO07996.1"/>
    </source>
</evidence>
<feature type="transmembrane region" description="Helical" evidence="10">
    <location>
        <begin position="99"/>
        <end position="121"/>
    </location>
</feature>
<organism evidence="11 12">
    <name type="scientific">SAR92 clade bacterium</name>
    <dbReference type="NCBI Taxonomy" id="2315479"/>
    <lineage>
        <taxon>Bacteria</taxon>
        <taxon>Pseudomonadati</taxon>
        <taxon>Pseudomonadota</taxon>
        <taxon>Gammaproteobacteria</taxon>
        <taxon>Cellvibrionales</taxon>
        <taxon>Porticoccaceae</taxon>
        <taxon>SAR92 clade</taxon>
    </lineage>
</organism>
<keyword evidence="7" id="KW-0406">Ion transport</keyword>
<dbReference type="AlphaFoldDB" id="A0A520LP85"/>
<evidence type="ECO:0000256" key="9">
    <source>
        <dbReference type="ARBA" id="ARBA00031636"/>
    </source>
</evidence>
<evidence type="ECO:0000256" key="6">
    <source>
        <dbReference type="ARBA" id="ARBA00022989"/>
    </source>
</evidence>
<feature type="transmembrane region" description="Helical" evidence="10">
    <location>
        <begin position="198"/>
        <end position="219"/>
    </location>
</feature>
<dbReference type="NCBIfam" id="TIGR00797">
    <property type="entry name" value="matE"/>
    <property type="match status" value="1"/>
</dbReference>
<proteinExistence type="predicted"/>
<evidence type="ECO:0000256" key="4">
    <source>
        <dbReference type="ARBA" id="ARBA00022475"/>
    </source>
</evidence>
<evidence type="ECO:0000256" key="7">
    <source>
        <dbReference type="ARBA" id="ARBA00023065"/>
    </source>
</evidence>
<feature type="transmembrane region" description="Helical" evidence="10">
    <location>
        <begin position="395"/>
        <end position="420"/>
    </location>
</feature>
<evidence type="ECO:0000256" key="1">
    <source>
        <dbReference type="ARBA" id="ARBA00004429"/>
    </source>
</evidence>
<dbReference type="GO" id="GO:0005886">
    <property type="term" value="C:plasma membrane"/>
    <property type="evidence" value="ECO:0007669"/>
    <property type="project" value="UniProtKB-SubCell"/>
</dbReference>
<feature type="transmembrane region" description="Helical" evidence="10">
    <location>
        <begin position="320"/>
        <end position="343"/>
    </location>
</feature>
<evidence type="ECO:0000313" key="12">
    <source>
        <dbReference type="Proteomes" id="UP000318148"/>
    </source>
</evidence>
<feature type="transmembrane region" description="Helical" evidence="10">
    <location>
        <begin position="64"/>
        <end position="87"/>
    </location>
</feature>
<feature type="transmembrane region" description="Helical" evidence="10">
    <location>
        <begin position="166"/>
        <end position="186"/>
    </location>
</feature>
<keyword evidence="5 10" id="KW-0812">Transmembrane</keyword>
<protein>
    <recommendedName>
        <fullName evidence="9">Multidrug-efflux transporter</fullName>
    </recommendedName>
</protein>
<feature type="transmembrane region" description="Helical" evidence="10">
    <location>
        <begin position="133"/>
        <end position="154"/>
    </location>
</feature>
<keyword evidence="2" id="KW-0813">Transport</keyword>
<sequence>MVPIIKTTKKGFVSYSNEIMKLAGPLIISQVAIIGISVTDIYMAGQLDSETLAAVQLSISIWNILSLAVVGLMVANSPIIGGFWGSSEYEKVRSQFQQCCWLAFPISILIIIAILIGIYGLNSLSISERVAKIATGYLVPYFITALVFPLFLVFRTTFEGMGNTKPILIFNCIAFGINAVLDYILVFGKLGVPSLGGIGAAWATTVAYIFLLIAMIFYAKLSKKATRLNLYYKFEKPRMPLIRGTLNLGIPISLTLLAEFGFFAVIPILVAHLGANIVAAHAITINIDTLAFMVPLGIAQALTILISQRLGSLNPSEARIICITGFKLVFSFALVLSCLKVTLRYEFAELFSSNLKVQIIAVNLFLFSALLGLFDCFQMTCSGALRGYKEAKIPLLIQVIAFWIIVFPIAYVMSLTNWVIQPLGIYGFWIGCISAVTLAGIGLVFRWNYVSKKAIEMHKSNL</sequence>
<keyword evidence="3" id="KW-0050">Antiport</keyword>
<feature type="transmembrane region" description="Helical" evidence="10">
    <location>
        <begin position="426"/>
        <end position="449"/>
    </location>
</feature>
<dbReference type="Proteomes" id="UP000318148">
    <property type="component" value="Unassembled WGS sequence"/>
</dbReference>
<comment type="subcellular location">
    <subcellularLocation>
        <location evidence="1">Cell inner membrane</location>
        <topology evidence="1">Multi-pass membrane protein</topology>
    </subcellularLocation>
</comment>
<dbReference type="GO" id="GO:0015297">
    <property type="term" value="F:antiporter activity"/>
    <property type="evidence" value="ECO:0007669"/>
    <property type="project" value="UniProtKB-KW"/>
</dbReference>
<dbReference type="Pfam" id="PF01554">
    <property type="entry name" value="MatE"/>
    <property type="match status" value="2"/>
</dbReference>
<evidence type="ECO:0000256" key="10">
    <source>
        <dbReference type="SAM" id="Phobius"/>
    </source>
</evidence>
<feature type="transmembrane region" description="Helical" evidence="10">
    <location>
        <begin position="246"/>
        <end position="270"/>
    </location>
</feature>
<comment type="caution">
    <text evidence="11">The sequence shown here is derived from an EMBL/GenBank/DDBJ whole genome shotgun (WGS) entry which is preliminary data.</text>
</comment>
<feature type="transmembrane region" description="Helical" evidence="10">
    <location>
        <begin position="355"/>
        <end position="374"/>
    </location>
</feature>
<dbReference type="EMBL" id="SHBO01000007">
    <property type="protein sequence ID" value="RZO07996.1"/>
    <property type="molecule type" value="Genomic_DNA"/>
</dbReference>
<dbReference type="InterPro" id="IPR048279">
    <property type="entry name" value="MdtK-like"/>
</dbReference>
<dbReference type="PIRSF" id="PIRSF006603">
    <property type="entry name" value="DinF"/>
    <property type="match status" value="1"/>
</dbReference>
<reference evidence="11 12" key="1">
    <citation type="submission" date="2019-02" db="EMBL/GenBank/DDBJ databases">
        <title>Prokaryotic population dynamics and viral predation in marine succession experiment using metagenomics: the confinement effect.</title>
        <authorList>
            <person name="Haro-Moreno J.M."/>
            <person name="Rodriguez-Valera F."/>
            <person name="Lopez-Perez M."/>
        </authorList>
    </citation>
    <scope>NUCLEOTIDE SEQUENCE [LARGE SCALE GENOMIC DNA]</scope>
    <source>
        <strain evidence="11">MED-G169</strain>
    </source>
</reference>
<evidence type="ECO:0000256" key="5">
    <source>
        <dbReference type="ARBA" id="ARBA00022692"/>
    </source>
</evidence>
<keyword evidence="6 10" id="KW-1133">Transmembrane helix</keyword>
<dbReference type="GO" id="GO:0042910">
    <property type="term" value="F:xenobiotic transmembrane transporter activity"/>
    <property type="evidence" value="ECO:0007669"/>
    <property type="project" value="InterPro"/>
</dbReference>
<dbReference type="PANTHER" id="PTHR43298:SF2">
    <property type="entry name" value="FMN_FAD EXPORTER YEEO-RELATED"/>
    <property type="match status" value="1"/>
</dbReference>
<dbReference type="InterPro" id="IPR002528">
    <property type="entry name" value="MATE_fam"/>
</dbReference>
<dbReference type="GO" id="GO:0006811">
    <property type="term" value="P:monoatomic ion transport"/>
    <property type="evidence" value="ECO:0007669"/>
    <property type="project" value="UniProtKB-KW"/>
</dbReference>
<keyword evidence="8 10" id="KW-0472">Membrane</keyword>
<feature type="transmembrane region" description="Helical" evidence="10">
    <location>
        <begin position="22"/>
        <end position="44"/>
    </location>
</feature>
<dbReference type="CDD" id="cd13131">
    <property type="entry name" value="MATE_NorM_like"/>
    <property type="match status" value="1"/>
</dbReference>
<accession>A0A520LP85</accession>
<keyword evidence="4" id="KW-1003">Cell membrane</keyword>